<organism evidence="14 15">
    <name type="scientific">Morella rubra</name>
    <name type="common">Chinese bayberry</name>
    <dbReference type="NCBI Taxonomy" id="262757"/>
    <lineage>
        <taxon>Eukaryota</taxon>
        <taxon>Viridiplantae</taxon>
        <taxon>Streptophyta</taxon>
        <taxon>Embryophyta</taxon>
        <taxon>Tracheophyta</taxon>
        <taxon>Spermatophyta</taxon>
        <taxon>Magnoliopsida</taxon>
        <taxon>eudicotyledons</taxon>
        <taxon>Gunneridae</taxon>
        <taxon>Pentapetalae</taxon>
        <taxon>rosids</taxon>
        <taxon>fabids</taxon>
        <taxon>Fagales</taxon>
        <taxon>Myricaceae</taxon>
        <taxon>Morella</taxon>
    </lineage>
</organism>
<evidence type="ECO:0000313" key="14">
    <source>
        <dbReference type="EMBL" id="KAB1226296.1"/>
    </source>
</evidence>
<dbReference type="GO" id="GO:0005739">
    <property type="term" value="C:mitochondrion"/>
    <property type="evidence" value="ECO:0007669"/>
    <property type="project" value="TreeGrafter"/>
</dbReference>
<dbReference type="GO" id="GO:0006552">
    <property type="term" value="P:L-leucine catabolic process"/>
    <property type="evidence" value="ECO:0007669"/>
    <property type="project" value="TreeGrafter"/>
</dbReference>
<dbReference type="EMBL" id="RXIC02000019">
    <property type="protein sequence ID" value="KAB1226296.1"/>
    <property type="molecule type" value="Genomic_DNA"/>
</dbReference>
<feature type="signal peptide" evidence="9">
    <location>
        <begin position="1"/>
        <end position="25"/>
    </location>
</feature>
<dbReference type="Pfam" id="PF03018">
    <property type="entry name" value="Dirigent"/>
    <property type="match status" value="1"/>
</dbReference>
<comment type="similarity">
    <text evidence="3 9">Belongs to the plant dirigent protein family.</text>
</comment>
<comment type="subunit">
    <text evidence="4 9">Homodimer.</text>
</comment>
<evidence type="ECO:0000256" key="1">
    <source>
        <dbReference type="ARBA" id="ARBA00001974"/>
    </source>
</evidence>
<keyword evidence="6 8" id="KW-0285">Flavoprotein</keyword>
<evidence type="ECO:0000256" key="10">
    <source>
        <dbReference type="SAM" id="Phobius"/>
    </source>
</evidence>
<dbReference type="GO" id="GO:0050660">
    <property type="term" value="F:flavin adenine dinucleotide binding"/>
    <property type="evidence" value="ECO:0007669"/>
    <property type="project" value="InterPro"/>
</dbReference>
<accession>A0A6A1WP11</accession>
<dbReference type="Proteomes" id="UP000516437">
    <property type="component" value="Chromosome 1"/>
</dbReference>
<dbReference type="InterPro" id="IPR006089">
    <property type="entry name" value="Acyl-CoA_DH_CS"/>
</dbReference>
<comment type="function">
    <text evidence="9">Dirigent proteins impart stereoselectivity on the phenoxy radical-coupling reaction, yielding optically active lignans from two molecules of coniferyl alcohol in the biosynthesis of lignans, flavonolignans, and alkaloids and thus plays a central role in plant secondary metabolism.</text>
</comment>
<dbReference type="InterPro" id="IPR009075">
    <property type="entry name" value="AcylCo_DH/oxidase_C"/>
</dbReference>
<keyword evidence="10" id="KW-0812">Transmembrane</keyword>
<dbReference type="SUPFAM" id="SSF56645">
    <property type="entry name" value="Acyl-CoA dehydrogenase NM domain-like"/>
    <property type="match status" value="1"/>
</dbReference>
<comment type="subcellular location">
    <subcellularLocation>
        <location evidence="9">Secreted</location>
        <location evidence="9">Extracellular space</location>
        <location evidence="9">Apoplast</location>
    </subcellularLocation>
</comment>
<proteinExistence type="inferred from homology"/>
<dbReference type="Pfam" id="PF00441">
    <property type="entry name" value="Acyl-CoA_dh_1"/>
    <property type="match status" value="1"/>
</dbReference>
<reference evidence="14 15" key="1">
    <citation type="journal article" date="2019" name="Plant Biotechnol. J.">
        <title>The red bayberry genome and genetic basis of sex determination.</title>
        <authorList>
            <person name="Jia H.M."/>
            <person name="Jia H.J."/>
            <person name="Cai Q.L."/>
            <person name="Wang Y."/>
            <person name="Zhao H.B."/>
            <person name="Yang W.F."/>
            <person name="Wang G.Y."/>
            <person name="Li Y.H."/>
            <person name="Zhan D.L."/>
            <person name="Shen Y.T."/>
            <person name="Niu Q.F."/>
            <person name="Chang L."/>
            <person name="Qiu J."/>
            <person name="Zhao L."/>
            <person name="Xie H.B."/>
            <person name="Fu W.Y."/>
            <person name="Jin J."/>
            <person name="Li X.W."/>
            <person name="Jiao Y."/>
            <person name="Zhou C.C."/>
            <person name="Tu T."/>
            <person name="Chai C.Y."/>
            <person name="Gao J.L."/>
            <person name="Fan L.J."/>
            <person name="van de Weg E."/>
            <person name="Wang J.Y."/>
            <person name="Gao Z.S."/>
        </authorList>
    </citation>
    <scope>NUCLEOTIDE SEQUENCE [LARGE SCALE GENOMIC DNA]</scope>
    <source>
        <tissue evidence="14">Leaves</tissue>
    </source>
</reference>
<gene>
    <name evidence="14" type="ORF">CJ030_MR1G005983</name>
</gene>
<dbReference type="Gene3D" id="1.20.140.10">
    <property type="entry name" value="Butyryl-CoA Dehydrogenase, subunit A, domain 3"/>
    <property type="match status" value="1"/>
</dbReference>
<evidence type="ECO:0000259" key="13">
    <source>
        <dbReference type="Pfam" id="PF02771"/>
    </source>
</evidence>
<feature type="domain" description="Acyl-CoA oxidase/dehydrogenase middle" evidence="12">
    <location>
        <begin position="377"/>
        <end position="446"/>
    </location>
</feature>
<feature type="chain" id="PRO_5025717472" description="Dirigent protein" evidence="9">
    <location>
        <begin position="26"/>
        <end position="577"/>
    </location>
</feature>
<evidence type="ECO:0000259" key="12">
    <source>
        <dbReference type="Pfam" id="PF02770"/>
    </source>
</evidence>
<dbReference type="AlphaFoldDB" id="A0A6A1WP11"/>
<dbReference type="GO" id="GO:0008470">
    <property type="term" value="F:3-methylbutanoyl-CoA dehydrogenase activity"/>
    <property type="evidence" value="ECO:0007669"/>
    <property type="project" value="TreeGrafter"/>
</dbReference>
<dbReference type="InterPro" id="IPR044859">
    <property type="entry name" value="Allene_oxi_cyc_Dirigent"/>
</dbReference>
<evidence type="ECO:0000256" key="3">
    <source>
        <dbReference type="ARBA" id="ARBA00010746"/>
    </source>
</evidence>
<evidence type="ECO:0000259" key="11">
    <source>
        <dbReference type="Pfam" id="PF00441"/>
    </source>
</evidence>
<keyword evidence="9" id="KW-0732">Signal</keyword>
<evidence type="ECO:0000256" key="4">
    <source>
        <dbReference type="ARBA" id="ARBA00011738"/>
    </source>
</evidence>
<comment type="cofactor">
    <cofactor evidence="1 8">
        <name>FAD</name>
        <dbReference type="ChEBI" id="CHEBI:57692"/>
    </cofactor>
</comment>
<comment type="caution">
    <text evidence="14">The sequence shown here is derived from an EMBL/GenBank/DDBJ whole genome shotgun (WGS) entry which is preliminary data.</text>
</comment>
<dbReference type="PANTHER" id="PTHR43884">
    <property type="entry name" value="ACYL-COA DEHYDROGENASE"/>
    <property type="match status" value="1"/>
</dbReference>
<dbReference type="FunFam" id="1.10.540.10:FF:000007">
    <property type="entry name" value="Isovaleryl-CoA dehydrogenase, mitochondrial"/>
    <property type="match status" value="1"/>
</dbReference>
<comment type="similarity">
    <text evidence="2 8">Belongs to the acyl-CoA dehydrogenase family.</text>
</comment>
<feature type="transmembrane region" description="Helical" evidence="10">
    <location>
        <begin position="459"/>
        <end position="477"/>
    </location>
</feature>
<dbReference type="InterPro" id="IPR009100">
    <property type="entry name" value="AcylCoA_DH/oxidase_NM_dom_sf"/>
</dbReference>
<name>A0A6A1WP11_9ROSI</name>
<dbReference type="Pfam" id="PF02771">
    <property type="entry name" value="Acyl-CoA_dh_N"/>
    <property type="match status" value="1"/>
</dbReference>
<keyword evidence="7 8" id="KW-0274">FAD</keyword>
<dbReference type="SUPFAM" id="SSF47203">
    <property type="entry name" value="Acyl-CoA dehydrogenase C-terminal domain-like"/>
    <property type="match status" value="1"/>
</dbReference>
<dbReference type="GO" id="GO:0048046">
    <property type="term" value="C:apoplast"/>
    <property type="evidence" value="ECO:0007669"/>
    <property type="project" value="UniProtKB-SubCell"/>
</dbReference>
<dbReference type="PANTHER" id="PTHR43884:SF12">
    <property type="entry name" value="ISOVALERYL-COA DEHYDROGENASE, MITOCHONDRIAL-RELATED"/>
    <property type="match status" value="1"/>
</dbReference>
<evidence type="ECO:0000313" key="15">
    <source>
        <dbReference type="Proteomes" id="UP000516437"/>
    </source>
</evidence>
<keyword evidence="9" id="KW-0052">Apoplast</keyword>
<dbReference type="Gene3D" id="2.40.110.10">
    <property type="entry name" value="Butyryl-CoA Dehydrogenase, subunit A, domain 2"/>
    <property type="match status" value="1"/>
</dbReference>
<dbReference type="InterPro" id="IPR046373">
    <property type="entry name" value="Acyl-CoA_Oxase/DH_mid-dom_sf"/>
</dbReference>
<dbReference type="Pfam" id="PF02770">
    <property type="entry name" value="Acyl-CoA_dh_M"/>
    <property type="match status" value="1"/>
</dbReference>
<dbReference type="InterPro" id="IPR006091">
    <property type="entry name" value="Acyl-CoA_Oxase/DH_mid-dom"/>
</dbReference>
<keyword evidence="10" id="KW-0472">Membrane</keyword>
<dbReference type="Gene3D" id="1.10.540.10">
    <property type="entry name" value="Acyl-CoA dehydrogenase/oxidase, N-terminal domain"/>
    <property type="match status" value="1"/>
</dbReference>
<feature type="domain" description="Acyl-CoA dehydrogenase/oxidase N-terminal" evidence="13">
    <location>
        <begin position="247"/>
        <end position="355"/>
    </location>
</feature>
<evidence type="ECO:0000256" key="6">
    <source>
        <dbReference type="ARBA" id="ARBA00022630"/>
    </source>
</evidence>
<evidence type="ECO:0000256" key="7">
    <source>
        <dbReference type="ARBA" id="ARBA00022827"/>
    </source>
</evidence>
<dbReference type="GO" id="GO:0009699">
    <property type="term" value="P:phenylpropanoid biosynthetic process"/>
    <property type="evidence" value="ECO:0007669"/>
    <property type="project" value="UniProtKB-ARBA"/>
</dbReference>
<keyword evidence="5 9" id="KW-0964">Secreted</keyword>
<evidence type="ECO:0000256" key="8">
    <source>
        <dbReference type="RuleBase" id="RU362125"/>
    </source>
</evidence>
<dbReference type="InterPro" id="IPR037069">
    <property type="entry name" value="AcylCoA_DH/ox_N_sf"/>
</dbReference>
<dbReference type="Gene3D" id="2.40.480.10">
    <property type="entry name" value="Allene oxide cyclase-like"/>
    <property type="match status" value="1"/>
</dbReference>
<evidence type="ECO:0000256" key="5">
    <source>
        <dbReference type="ARBA" id="ARBA00022525"/>
    </source>
</evidence>
<protein>
    <recommendedName>
        <fullName evidence="9">Dirigent protein</fullName>
    </recommendedName>
</protein>
<keyword evidence="15" id="KW-1185">Reference proteome</keyword>
<dbReference type="InterPro" id="IPR004265">
    <property type="entry name" value="Dirigent"/>
</dbReference>
<dbReference type="PROSITE" id="PS00073">
    <property type="entry name" value="ACYL_COA_DH_2"/>
    <property type="match status" value="1"/>
</dbReference>
<keyword evidence="10" id="KW-1133">Transmembrane helix</keyword>
<dbReference type="InterPro" id="IPR013786">
    <property type="entry name" value="AcylCoA_DH/ox_N"/>
</dbReference>
<evidence type="ECO:0000256" key="2">
    <source>
        <dbReference type="ARBA" id="ARBA00009347"/>
    </source>
</evidence>
<evidence type="ECO:0000256" key="9">
    <source>
        <dbReference type="RuleBase" id="RU363099"/>
    </source>
</evidence>
<feature type="domain" description="Acyl-CoA dehydrogenase/oxidase C-terminal" evidence="11">
    <location>
        <begin position="479"/>
        <end position="573"/>
    </location>
</feature>
<dbReference type="OrthoDB" id="9988775at2759"/>
<dbReference type="InterPro" id="IPR036250">
    <property type="entry name" value="AcylCo_DH-like_C"/>
</dbReference>
<keyword evidence="8" id="KW-0560">Oxidoreductase</keyword>
<sequence>MRPELVGKSCFVLLILILTCQSVLAYKNSYLRQRKPCKHFELYYHEVLFNGTDAANATSAKATNQTTLGNFKFGMLVVFDNPMTEDNNFLSHPVARAQGFYFYNKKDDYNAWYALTLVFNSTQHKGTINMMGADLMAEESRDLSVVGGTGDFFMTRGIATFQTDTFEGAKYFRLKIDVKLYECVIRRHRKQLATYYNKTSKDSSSVVETDIRGVTMQRLFVARSMCAAISRGKRLCASFSTALLFDDTQIQFKESVAQFAQEKISPHASRIDQKNSFPQEVNLWKLMGEFNLHGITAPEEYGGLGLGYLYHCIAMEEISRASGSVGLSYGAHSNLCINQLVRNGNAAQKQKYLPKEVYCTRKRLETQQIIAGEEKADDRVDGGYVINGNKMWCTNGPVAQTLVVYAKTDITAGSKGITAFIIEKGMPGFSTAQKLDKLGMRGSDTYVFIALSELLFVEVQFQLLFSFLLLIVAMVWADGKIADMYTSLQSSRSYVYSVAKDCDNGKVNPKDCAGVILCAAERATQVALQAIQCLGGNGYVNEYTTGRLLRDAKLYEIGAGTSEIRRMIIGRELFKEQ</sequence>